<dbReference type="Proteomes" id="UP001056120">
    <property type="component" value="Linkage Group LG29"/>
</dbReference>
<keyword evidence="2" id="KW-1185">Reference proteome</keyword>
<evidence type="ECO:0000313" key="1">
    <source>
        <dbReference type="EMBL" id="KAI3675587.1"/>
    </source>
</evidence>
<protein>
    <submittedName>
        <fullName evidence="1">Uncharacterized protein</fullName>
    </submittedName>
</protein>
<proteinExistence type="predicted"/>
<accession>A0ACB8XV98</accession>
<organism evidence="1 2">
    <name type="scientific">Smallanthus sonchifolius</name>
    <dbReference type="NCBI Taxonomy" id="185202"/>
    <lineage>
        <taxon>Eukaryota</taxon>
        <taxon>Viridiplantae</taxon>
        <taxon>Streptophyta</taxon>
        <taxon>Embryophyta</taxon>
        <taxon>Tracheophyta</taxon>
        <taxon>Spermatophyta</taxon>
        <taxon>Magnoliopsida</taxon>
        <taxon>eudicotyledons</taxon>
        <taxon>Gunneridae</taxon>
        <taxon>Pentapetalae</taxon>
        <taxon>asterids</taxon>
        <taxon>campanulids</taxon>
        <taxon>Asterales</taxon>
        <taxon>Asteraceae</taxon>
        <taxon>Asteroideae</taxon>
        <taxon>Heliantheae alliance</taxon>
        <taxon>Millerieae</taxon>
        <taxon>Smallanthus</taxon>
    </lineage>
</organism>
<gene>
    <name evidence="1" type="ORF">L1987_85177</name>
</gene>
<reference evidence="2" key="1">
    <citation type="journal article" date="2022" name="Mol. Ecol. Resour.">
        <title>The genomes of chicory, endive, great burdock and yacon provide insights into Asteraceae palaeo-polyploidization history and plant inulin production.</title>
        <authorList>
            <person name="Fan W."/>
            <person name="Wang S."/>
            <person name="Wang H."/>
            <person name="Wang A."/>
            <person name="Jiang F."/>
            <person name="Liu H."/>
            <person name="Zhao H."/>
            <person name="Xu D."/>
            <person name="Zhang Y."/>
        </authorList>
    </citation>
    <scope>NUCLEOTIDE SEQUENCE [LARGE SCALE GENOMIC DNA]</scope>
    <source>
        <strain evidence="2">cv. Yunnan</strain>
    </source>
</reference>
<name>A0ACB8XV98_9ASTR</name>
<evidence type="ECO:0000313" key="2">
    <source>
        <dbReference type="Proteomes" id="UP001056120"/>
    </source>
</evidence>
<comment type="caution">
    <text evidence="1">The sequence shown here is derived from an EMBL/GenBank/DDBJ whole genome shotgun (WGS) entry which is preliminary data.</text>
</comment>
<reference evidence="1 2" key="2">
    <citation type="journal article" date="2022" name="Mol. Ecol. Resour.">
        <title>The genomes of chicory, endive, great burdock and yacon provide insights into Asteraceae paleo-polyploidization history and plant inulin production.</title>
        <authorList>
            <person name="Fan W."/>
            <person name="Wang S."/>
            <person name="Wang H."/>
            <person name="Wang A."/>
            <person name="Jiang F."/>
            <person name="Liu H."/>
            <person name="Zhao H."/>
            <person name="Xu D."/>
            <person name="Zhang Y."/>
        </authorList>
    </citation>
    <scope>NUCLEOTIDE SEQUENCE [LARGE SCALE GENOMIC DNA]</scope>
    <source>
        <strain evidence="2">cv. Yunnan</strain>
        <tissue evidence="1">Leaves</tissue>
    </source>
</reference>
<dbReference type="EMBL" id="CM042046">
    <property type="protein sequence ID" value="KAI3675587.1"/>
    <property type="molecule type" value="Genomic_DNA"/>
</dbReference>
<sequence length="90" mass="9979">MKVRHNDGDRQAASCGRGEAMFYFNNFFLTLGLPKAERGIPVTQPFSSLRLQTFAVDHTFEGAVPSGLCRLYVSDLRERCSSGAFLASFL</sequence>